<protein>
    <submittedName>
        <fullName evidence="1">Uncharacterized protein</fullName>
    </submittedName>
</protein>
<sequence>MATVAKMPAENVIGKLRGVLDFAYWCDLVVVRSWPRPPRGPRAYPVASAGAQFGYITRQTPLL</sequence>
<dbReference type="AlphaFoldDB" id="X1RSE6"/>
<reference evidence="1" key="1">
    <citation type="journal article" date="2014" name="Front. Microbiol.">
        <title>High frequency of phylogenetically diverse reductive dehalogenase-homologous genes in deep subseafloor sedimentary metagenomes.</title>
        <authorList>
            <person name="Kawai M."/>
            <person name="Futagami T."/>
            <person name="Toyoda A."/>
            <person name="Takaki Y."/>
            <person name="Nishi S."/>
            <person name="Hori S."/>
            <person name="Arai W."/>
            <person name="Tsubouchi T."/>
            <person name="Morono Y."/>
            <person name="Uchiyama I."/>
            <person name="Ito T."/>
            <person name="Fujiyama A."/>
            <person name="Inagaki F."/>
            <person name="Takami H."/>
        </authorList>
    </citation>
    <scope>NUCLEOTIDE SEQUENCE</scope>
    <source>
        <strain evidence="1">Expedition CK06-06</strain>
    </source>
</reference>
<name>X1RSE6_9ZZZZ</name>
<organism evidence="1">
    <name type="scientific">marine sediment metagenome</name>
    <dbReference type="NCBI Taxonomy" id="412755"/>
    <lineage>
        <taxon>unclassified sequences</taxon>
        <taxon>metagenomes</taxon>
        <taxon>ecological metagenomes</taxon>
    </lineage>
</organism>
<feature type="non-terminal residue" evidence="1">
    <location>
        <position position="63"/>
    </location>
</feature>
<evidence type="ECO:0000313" key="1">
    <source>
        <dbReference type="EMBL" id="GAI83563.1"/>
    </source>
</evidence>
<comment type="caution">
    <text evidence="1">The sequence shown here is derived from an EMBL/GenBank/DDBJ whole genome shotgun (WGS) entry which is preliminary data.</text>
</comment>
<proteinExistence type="predicted"/>
<dbReference type="EMBL" id="BARW01015093">
    <property type="protein sequence ID" value="GAI83563.1"/>
    <property type="molecule type" value="Genomic_DNA"/>
</dbReference>
<gene>
    <name evidence="1" type="ORF">S12H4_26574</name>
</gene>
<accession>X1RSE6</accession>